<dbReference type="InterPro" id="IPR036514">
    <property type="entry name" value="SGNH_hydro_sf"/>
</dbReference>
<sequence length="204" mass="23019">MSTSVLLPGHSFVKRFHFWCASNHKHNLNLSSNRIQIYWHGVSGGILLPTNKSKSLSQATYLVSELNIDVTFVEAGSNDLCDLSLSVEGIMQALFDLAATILNSGSKLVIIAEILQRRNDNMFNMRARQANALISAHCRTSRQLIFWTQSRNNFNLRFTEHFAADDGVHVHPTRGMPRYFMSVRSALLFAERRLPLAENQAESV</sequence>
<keyword evidence="2" id="KW-1185">Reference proteome</keyword>
<evidence type="ECO:0000313" key="1">
    <source>
        <dbReference type="EMBL" id="KAH3881992.1"/>
    </source>
</evidence>
<reference evidence="1" key="1">
    <citation type="journal article" date="2019" name="bioRxiv">
        <title>The Genome of the Zebra Mussel, Dreissena polymorpha: A Resource for Invasive Species Research.</title>
        <authorList>
            <person name="McCartney M.A."/>
            <person name="Auch B."/>
            <person name="Kono T."/>
            <person name="Mallez S."/>
            <person name="Zhang Y."/>
            <person name="Obille A."/>
            <person name="Becker A."/>
            <person name="Abrahante J.E."/>
            <person name="Garbe J."/>
            <person name="Badalamenti J.P."/>
            <person name="Herman A."/>
            <person name="Mangelson H."/>
            <person name="Liachko I."/>
            <person name="Sullivan S."/>
            <person name="Sone E.D."/>
            <person name="Koren S."/>
            <person name="Silverstein K.A.T."/>
            <person name="Beckman K.B."/>
            <person name="Gohl D.M."/>
        </authorList>
    </citation>
    <scope>NUCLEOTIDE SEQUENCE</scope>
    <source>
        <strain evidence="1">Duluth1</strain>
        <tissue evidence="1">Whole animal</tissue>
    </source>
</reference>
<dbReference type="SUPFAM" id="SSF52266">
    <property type="entry name" value="SGNH hydrolase"/>
    <property type="match status" value="1"/>
</dbReference>
<evidence type="ECO:0008006" key="3">
    <source>
        <dbReference type="Google" id="ProtNLM"/>
    </source>
</evidence>
<accession>A0A9D4MQJ1</accession>
<dbReference type="Gene3D" id="3.40.50.1110">
    <property type="entry name" value="SGNH hydrolase"/>
    <property type="match status" value="1"/>
</dbReference>
<dbReference type="EMBL" id="JAIWYP010000001">
    <property type="protein sequence ID" value="KAH3881992.1"/>
    <property type="molecule type" value="Genomic_DNA"/>
</dbReference>
<evidence type="ECO:0000313" key="2">
    <source>
        <dbReference type="Proteomes" id="UP000828390"/>
    </source>
</evidence>
<comment type="caution">
    <text evidence="1">The sequence shown here is derived from an EMBL/GenBank/DDBJ whole genome shotgun (WGS) entry which is preliminary data.</text>
</comment>
<proteinExistence type="predicted"/>
<dbReference type="AlphaFoldDB" id="A0A9D4MQJ1"/>
<protein>
    <recommendedName>
        <fullName evidence="3">SGNH hydrolase-type esterase domain-containing protein</fullName>
    </recommendedName>
</protein>
<organism evidence="1 2">
    <name type="scientific">Dreissena polymorpha</name>
    <name type="common">Zebra mussel</name>
    <name type="synonym">Mytilus polymorpha</name>
    <dbReference type="NCBI Taxonomy" id="45954"/>
    <lineage>
        <taxon>Eukaryota</taxon>
        <taxon>Metazoa</taxon>
        <taxon>Spiralia</taxon>
        <taxon>Lophotrochozoa</taxon>
        <taxon>Mollusca</taxon>
        <taxon>Bivalvia</taxon>
        <taxon>Autobranchia</taxon>
        <taxon>Heteroconchia</taxon>
        <taxon>Euheterodonta</taxon>
        <taxon>Imparidentia</taxon>
        <taxon>Neoheterodontei</taxon>
        <taxon>Myida</taxon>
        <taxon>Dreissenoidea</taxon>
        <taxon>Dreissenidae</taxon>
        <taxon>Dreissena</taxon>
    </lineage>
</organism>
<reference evidence="1" key="2">
    <citation type="submission" date="2020-11" db="EMBL/GenBank/DDBJ databases">
        <authorList>
            <person name="McCartney M.A."/>
            <person name="Auch B."/>
            <person name="Kono T."/>
            <person name="Mallez S."/>
            <person name="Becker A."/>
            <person name="Gohl D.M."/>
            <person name="Silverstein K.A.T."/>
            <person name="Koren S."/>
            <person name="Bechman K.B."/>
            <person name="Herman A."/>
            <person name="Abrahante J.E."/>
            <person name="Garbe J."/>
        </authorList>
    </citation>
    <scope>NUCLEOTIDE SEQUENCE</scope>
    <source>
        <strain evidence="1">Duluth1</strain>
        <tissue evidence="1">Whole animal</tissue>
    </source>
</reference>
<name>A0A9D4MQJ1_DREPO</name>
<gene>
    <name evidence="1" type="ORF">DPMN_005920</name>
</gene>
<dbReference type="Proteomes" id="UP000828390">
    <property type="component" value="Unassembled WGS sequence"/>
</dbReference>